<evidence type="ECO:0000313" key="1">
    <source>
        <dbReference type="EMBL" id="ESQ48371.1"/>
    </source>
</evidence>
<evidence type="ECO:0000313" key="2">
    <source>
        <dbReference type="Proteomes" id="UP000030689"/>
    </source>
</evidence>
<reference evidence="1 2" key="1">
    <citation type="journal article" date="2013" name="Front. Plant Sci.">
        <title>The Reference Genome of the Halophytic Plant Eutrema salsugineum.</title>
        <authorList>
            <person name="Yang R."/>
            <person name="Jarvis D.E."/>
            <person name="Chen H."/>
            <person name="Beilstein M.A."/>
            <person name="Grimwood J."/>
            <person name="Jenkins J."/>
            <person name="Shu S."/>
            <person name="Prochnik S."/>
            <person name="Xin M."/>
            <person name="Ma C."/>
            <person name="Schmutz J."/>
            <person name="Wing R.A."/>
            <person name="Mitchell-Olds T."/>
            <person name="Schumaker K.S."/>
            <person name="Wang X."/>
        </authorList>
    </citation>
    <scope>NUCLEOTIDE SEQUENCE [LARGE SCALE GENOMIC DNA]</scope>
</reference>
<proteinExistence type="predicted"/>
<dbReference type="EMBL" id="KI517408">
    <property type="protein sequence ID" value="ESQ48371.1"/>
    <property type="molecule type" value="Genomic_DNA"/>
</dbReference>
<organism evidence="1 2">
    <name type="scientific">Eutrema salsugineum</name>
    <name type="common">Saltwater cress</name>
    <name type="synonym">Sisymbrium salsugineum</name>
    <dbReference type="NCBI Taxonomy" id="72664"/>
    <lineage>
        <taxon>Eukaryota</taxon>
        <taxon>Viridiplantae</taxon>
        <taxon>Streptophyta</taxon>
        <taxon>Embryophyta</taxon>
        <taxon>Tracheophyta</taxon>
        <taxon>Spermatophyta</taxon>
        <taxon>Magnoliopsida</taxon>
        <taxon>eudicotyledons</taxon>
        <taxon>Gunneridae</taxon>
        <taxon>Pentapetalae</taxon>
        <taxon>rosids</taxon>
        <taxon>malvids</taxon>
        <taxon>Brassicales</taxon>
        <taxon>Brassicaceae</taxon>
        <taxon>Eutremeae</taxon>
        <taxon>Eutrema</taxon>
    </lineage>
</organism>
<dbReference type="AlphaFoldDB" id="V4NPA6"/>
<name>V4NPA6_EUTSA</name>
<protein>
    <submittedName>
        <fullName evidence="1">Uncharacterized protein</fullName>
    </submittedName>
</protein>
<dbReference type="Proteomes" id="UP000030689">
    <property type="component" value="Unassembled WGS sequence"/>
</dbReference>
<sequence length="83" mass="9035">MALHELKRSRAGHDYSVTYASTVLTFPFNFCCQDHSWFLVLASDSGAPWPATSFFSSPVSSTFLVSASSDFFSTNPVSSSLSL</sequence>
<dbReference type="Gramene" id="ESQ48371">
    <property type="protein sequence ID" value="ESQ48371"/>
    <property type="gene ID" value="EUTSA_v10021859mg"/>
</dbReference>
<keyword evidence="2" id="KW-1185">Reference proteome</keyword>
<gene>
    <name evidence="1" type="ORF">EUTSA_v10021859mg</name>
</gene>
<dbReference type="KEGG" id="eus:EUTSA_v10021859mg"/>
<accession>V4NPA6</accession>